<name>A0A1X7I423_9FLAO</name>
<dbReference type="NCBIfam" id="TIGR04057">
    <property type="entry name" value="SusC_RagA_signa"/>
    <property type="match status" value="1"/>
</dbReference>
<evidence type="ECO:0000256" key="7">
    <source>
        <dbReference type="PROSITE-ProRule" id="PRU01360"/>
    </source>
</evidence>
<keyword evidence="11" id="KW-1185">Reference proteome</keyword>
<comment type="subcellular location">
    <subcellularLocation>
        <location evidence="1 7">Cell outer membrane</location>
        <topology evidence="1 7">Multi-pass membrane protein</topology>
    </subcellularLocation>
</comment>
<evidence type="ECO:0000313" key="11">
    <source>
        <dbReference type="Proteomes" id="UP000193420"/>
    </source>
</evidence>
<sequence>MKKILIFAIFTLCVSQVFSQERSVSGTVTDASDGTPLPGVNVVIKGSSTGVSADFDGNYTIKVPNNTVTLEFSYIGYETQSVVVGSRSVIDIAMNASSTELSEVVVTAFGIEREKKALGYSAQEIVGESLTEAREVNVANSLKGKVAGVFVTSSSGGPAGSTFVQIRGSSSLSGNNQPLYVVDGIPISNDNLNQTDIFAGRDFGDGIKDINPDDIATISVLKGPNAAALYGSRGANGVILITTKKSSSKKRMGVTYNSNTTIEMVNVMPKFQNNYGVGYDDTFGFGTEVYEGVEYPAQGGGVDSWGGKFDGRLVLIRSLLDLGPVPYSAQPKENLRDFYNVGSTLTNTVAVDGGSEKINYRVSASTLHNKGIIPNSKFARQTFTATFGADVSDRLHVETKANFIKSGADNRPIVGVSSGRNVAAALNLVPRNIDLAWLAMNGGRNEDGSYRNYKGGSPTNPFWLINEVTSEDNRDRFVGLLSATYKITDWLNIMGRIGSDSYVETQRQQYSAGTPGGSYVNGRVDFDTYKVNELNTDVLLTASGKLSNDFSGSLSLGANQFKRRYERSATIGQNMNIPELYTIENADLVIPSYSLIRKEIQSVFMTGQLAYKNYAFLDLTARNDWSSTLGNGNYSFMYPSASLSYVLSDAFNFNSNAITFSKLRLSYAQAGNDADPYQTKGGYTVQSNTFQGQRFARINGSVPATDLKNELTTSFEVGTDLRFFNNRLSLDFTYYNSKTSNQIMQIGLSESTGFGGLYLNAGEVSNKGIELFVSMTPIKVADSFKWVSDVNFSKNTSNIESLVEGIDRYNFISTGNASIIAQPGLPYGSILGYEYKRSPTGELVVNADGKSYVRADELSILGNIQPDWLGGFTNTFTYKGLSLSALIDVRMGGEVYSWSRYDQNAKGTGVWTNVRENLTVEGVIDNGDGTYTPSVQNNVLGQDYFAARSWGNIGEEFVLDATNAALREVTLGYTFNKKTLLNTPFDTARLTLVARNVLYLYRDSKFVEMGIAPDTAFSPTAAAQGYESFSMPTTRSLGFNLSVTF</sequence>
<comment type="similarity">
    <text evidence="7">Belongs to the TonB-dependent receptor family.</text>
</comment>
<dbReference type="InterPro" id="IPR023997">
    <property type="entry name" value="TonB-dep_OMP_SusC/RagA_CS"/>
</dbReference>
<dbReference type="SUPFAM" id="SSF49464">
    <property type="entry name" value="Carboxypeptidase regulatory domain-like"/>
    <property type="match status" value="1"/>
</dbReference>
<dbReference type="InterPro" id="IPR012910">
    <property type="entry name" value="Plug_dom"/>
</dbReference>
<dbReference type="EMBL" id="FXAO01000001">
    <property type="protein sequence ID" value="SMG08772.1"/>
    <property type="molecule type" value="Genomic_DNA"/>
</dbReference>
<keyword evidence="4 7" id="KW-0812">Transmembrane</keyword>
<accession>A0A1X7I423</accession>
<keyword evidence="8" id="KW-0732">Signal</keyword>
<evidence type="ECO:0000256" key="5">
    <source>
        <dbReference type="ARBA" id="ARBA00023136"/>
    </source>
</evidence>
<dbReference type="InterPro" id="IPR039426">
    <property type="entry name" value="TonB-dep_rcpt-like"/>
</dbReference>
<evidence type="ECO:0000259" key="9">
    <source>
        <dbReference type="Pfam" id="PF07715"/>
    </source>
</evidence>
<proteinExistence type="inferred from homology"/>
<evidence type="ECO:0000256" key="2">
    <source>
        <dbReference type="ARBA" id="ARBA00022448"/>
    </source>
</evidence>
<keyword evidence="2 7" id="KW-0813">Transport</keyword>
<dbReference type="RefSeq" id="WP_085495634.1">
    <property type="nucleotide sequence ID" value="NZ_FXAO01000001.1"/>
</dbReference>
<reference evidence="11" key="1">
    <citation type="submission" date="2017-04" db="EMBL/GenBank/DDBJ databases">
        <authorList>
            <person name="Varghese N."/>
            <person name="Submissions S."/>
        </authorList>
    </citation>
    <scope>NUCLEOTIDE SEQUENCE [LARGE SCALE GENOMIC DNA]</scope>
    <source>
        <strain evidence="11">DSM 19835</strain>
    </source>
</reference>
<dbReference type="PROSITE" id="PS52016">
    <property type="entry name" value="TONB_DEPENDENT_REC_3"/>
    <property type="match status" value="1"/>
</dbReference>
<dbReference type="STRING" id="188872.SAMN03080602_00377"/>
<dbReference type="Pfam" id="PF07715">
    <property type="entry name" value="Plug"/>
    <property type="match status" value="1"/>
</dbReference>
<dbReference type="InterPro" id="IPR023996">
    <property type="entry name" value="TonB-dep_OMP_SusC/RagA"/>
</dbReference>
<dbReference type="OrthoDB" id="9768177at2"/>
<protein>
    <submittedName>
        <fullName evidence="10">TonB-linked outer membrane protein, SusC/RagA family</fullName>
    </submittedName>
</protein>
<keyword evidence="3 7" id="KW-1134">Transmembrane beta strand</keyword>
<dbReference type="Pfam" id="PF13715">
    <property type="entry name" value="CarbopepD_reg_2"/>
    <property type="match status" value="1"/>
</dbReference>
<dbReference type="InterPro" id="IPR036942">
    <property type="entry name" value="Beta-barrel_TonB_sf"/>
</dbReference>
<dbReference type="GO" id="GO:0009279">
    <property type="term" value="C:cell outer membrane"/>
    <property type="evidence" value="ECO:0007669"/>
    <property type="project" value="UniProtKB-SubCell"/>
</dbReference>
<gene>
    <name evidence="10" type="ORF">SAMN03080602_00377</name>
</gene>
<feature type="signal peptide" evidence="8">
    <location>
        <begin position="1"/>
        <end position="19"/>
    </location>
</feature>
<keyword evidence="5 7" id="KW-0472">Membrane</keyword>
<dbReference type="SUPFAM" id="SSF56935">
    <property type="entry name" value="Porins"/>
    <property type="match status" value="1"/>
</dbReference>
<evidence type="ECO:0000256" key="1">
    <source>
        <dbReference type="ARBA" id="ARBA00004571"/>
    </source>
</evidence>
<organism evidence="10 11">
    <name type="scientific">Arenibacter troitsensis</name>
    <dbReference type="NCBI Taxonomy" id="188872"/>
    <lineage>
        <taxon>Bacteria</taxon>
        <taxon>Pseudomonadati</taxon>
        <taxon>Bacteroidota</taxon>
        <taxon>Flavobacteriia</taxon>
        <taxon>Flavobacteriales</taxon>
        <taxon>Flavobacteriaceae</taxon>
        <taxon>Arenibacter</taxon>
    </lineage>
</organism>
<dbReference type="Proteomes" id="UP000193420">
    <property type="component" value="Unassembled WGS sequence"/>
</dbReference>
<evidence type="ECO:0000256" key="8">
    <source>
        <dbReference type="SAM" id="SignalP"/>
    </source>
</evidence>
<dbReference type="AlphaFoldDB" id="A0A1X7I423"/>
<dbReference type="NCBIfam" id="TIGR04056">
    <property type="entry name" value="OMP_RagA_SusC"/>
    <property type="match status" value="1"/>
</dbReference>
<dbReference type="InterPro" id="IPR037066">
    <property type="entry name" value="Plug_dom_sf"/>
</dbReference>
<dbReference type="Gene3D" id="2.40.170.20">
    <property type="entry name" value="TonB-dependent receptor, beta-barrel domain"/>
    <property type="match status" value="1"/>
</dbReference>
<feature type="chain" id="PRO_5013298956" evidence="8">
    <location>
        <begin position="20"/>
        <end position="1045"/>
    </location>
</feature>
<evidence type="ECO:0000256" key="3">
    <source>
        <dbReference type="ARBA" id="ARBA00022452"/>
    </source>
</evidence>
<evidence type="ECO:0000256" key="4">
    <source>
        <dbReference type="ARBA" id="ARBA00022692"/>
    </source>
</evidence>
<keyword evidence="6 7" id="KW-0998">Cell outer membrane</keyword>
<dbReference type="Gene3D" id="2.170.130.10">
    <property type="entry name" value="TonB-dependent receptor, plug domain"/>
    <property type="match status" value="1"/>
</dbReference>
<evidence type="ECO:0000256" key="6">
    <source>
        <dbReference type="ARBA" id="ARBA00023237"/>
    </source>
</evidence>
<feature type="domain" description="TonB-dependent receptor plug" evidence="9">
    <location>
        <begin position="117"/>
        <end position="238"/>
    </location>
</feature>
<evidence type="ECO:0000313" key="10">
    <source>
        <dbReference type="EMBL" id="SMG08772.1"/>
    </source>
</evidence>
<dbReference type="InterPro" id="IPR008969">
    <property type="entry name" value="CarboxyPept-like_regulatory"/>
</dbReference>
<dbReference type="Gene3D" id="2.60.40.1120">
    <property type="entry name" value="Carboxypeptidase-like, regulatory domain"/>
    <property type="match status" value="1"/>
</dbReference>